<proteinExistence type="inferred from homology"/>
<dbReference type="EC" id="2.7.7.7" evidence="1"/>
<dbReference type="EMBL" id="BEXT01000001">
    <property type="protein sequence ID" value="GBC60725.1"/>
    <property type="molecule type" value="Genomic_DNA"/>
</dbReference>
<keyword evidence="3" id="KW-0548">Nucleotidyltransferase</keyword>
<name>A0A401FUU7_9BACT</name>
<reference evidence="10" key="1">
    <citation type="submission" date="2017-11" db="EMBL/GenBank/DDBJ databases">
        <authorList>
            <person name="Watanabe M."/>
            <person name="Kojima H."/>
        </authorList>
    </citation>
    <scope>NUCLEOTIDE SEQUENCE [LARGE SCALE GENOMIC DNA]</scope>
    <source>
        <strain evidence="10">Tokyo 01</strain>
    </source>
</reference>
<evidence type="ECO:0000313" key="9">
    <source>
        <dbReference type="EMBL" id="GBC60725.1"/>
    </source>
</evidence>
<evidence type="ECO:0000313" key="10">
    <source>
        <dbReference type="Proteomes" id="UP000288096"/>
    </source>
</evidence>
<dbReference type="NCBIfam" id="TIGR01128">
    <property type="entry name" value="holA"/>
    <property type="match status" value="1"/>
</dbReference>
<accession>A0A401FUU7</accession>
<dbReference type="Gene3D" id="1.10.8.60">
    <property type="match status" value="1"/>
</dbReference>
<reference evidence="10" key="2">
    <citation type="submission" date="2019-01" db="EMBL/GenBank/DDBJ databases">
        <title>Genome sequence of Desulfonema ishimotonii strain Tokyo 01.</title>
        <authorList>
            <person name="Fukui M."/>
        </authorList>
    </citation>
    <scope>NUCLEOTIDE SEQUENCE [LARGE SCALE GENOMIC DNA]</scope>
    <source>
        <strain evidence="10">Tokyo 01</strain>
    </source>
</reference>
<comment type="caution">
    <text evidence="9">The sequence shown here is derived from an EMBL/GenBank/DDBJ whole genome shotgun (WGS) entry which is preliminary data.</text>
</comment>
<dbReference type="Gene3D" id="1.20.272.10">
    <property type="match status" value="1"/>
</dbReference>
<dbReference type="PANTHER" id="PTHR34388:SF1">
    <property type="entry name" value="DNA POLYMERASE III SUBUNIT DELTA"/>
    <property type="match status" value="1"/>
</dbReference>
<keyword evidence="5" id="KW-0239">DNA-directed DNA polymerase</keyword>
<dbReference type="GO" id="GO:0003887">
    <property type="term" value="F:DNA-directed DNA polymerase activity"/>
    <property type="evidence" value="ECO:0007669"/>
    <property type="project" value="UniProtKB-KW"/>
</dbReference>
<protein>
    <recommendedName>
        <fullName evidence="1">DNA-directed DNA polymerase</fullName>
        <ecNumber evidence="1">2.7.7.7</ecNumber>
    </recommendedName>
</protein>
<evidence type="ECO:0000256" key="2">
    <source>
        <dbReference type="ARBA" id="ARBA00022679"/>
    </source>
</evidence>
<evidence type="ECO:0000256" key="4">
    <source>
        <dbReference type="ARBA" id="ARBA00022705"/>
    </source>
</evidence>
<dbReference type="InterPro" id="IPR005790">
    <property type="entry name" value="DNA_polIII_delta"/>
</dbReference>
<evidence type="ECO:0000256" key="3">
    <source>
        <dbReference type="ARBA" id="ARBA00022695"/>
    </source>
</evidence>
<keyword evidence="4" id="KW-0235">DNA replication</keyword>
<evidence type="ECO:0000256" key="1">
    <source>
        <dbReference type="ARBA" id="ARBA00012417"/>
    </source>
</evidence>
<gene>
    <name evidence="9" type="ORF">DENIS_1684</name>
</gene>
<comment type="similarity">
    <text evidence="6">Belongs to the DNA polymerase HolA subunit family.</text>
</comment>
<organism evidence="9 10">
    <name type="scientific">Desulfonema ishimotonii</name>
    <dbReference type="NCBI Taxonomy" id="45657"/>
    <lineage>
        <taxon>Bacteria</taxon>
        <taxon>Pseudomonadati</taxon>
        <taxon>Thermodesulfobacteriota</taxon>
        <taxon>Desulfobacteria</taxon>
        <taxon>Desulfobacterales</taxon>
        <taxon>Desulfococcaceae</taxon>
        <taxon>Desulfonema</taxon>
    </lineage>
</organism>
<comment type="catalytic activity">
    <reaction evidence="7">
        <text>DNA(n) + a 2'-deoxyribonucleoside 5'-triphosphate = DNA(n+1) + diphosphate</text>
        <dbReference type="Rhea" id="RHEA:22508"/>
        <dbReference type="Rhea" id="RHEA-COMP:17339"/>
        <dbReference type="Rhea" id="RHEA-COMP:17340"/>
        <dbReference type="ChEBI" id="CHEBI:33019"/>
        <dbReference type="ChEBI" id="CHEBI:61560"/>
        <dbReference type="ChEBI" id="CHEBI:173112"/>
        <dbReference type="EC" id="2.7.7.7"/>
    </reaction>
</comment>
<dbReference type="Gene3D" id="3.40.50.300">
    <property type="entry name" value="P-loop containing nucleotide triphosphate hydrolases"/>
    <property type="match status" value="1"/>
</dbReference>
<keyword evidence="10" id="KW-1185">Reference proteome</keyword>
<dbReference type="AlphaFoldDB" id="A0A401FUU7"/>
<dbReference type="InterPro" id="IPR048466">
    <property type="entry name" value="DNA_pol3_delta-like_C"/>
</dbReference>
<dbReference type="OrthoDB" id="5430039at2"/>
<keyword evidence="2" id="KW-0808">Transferase</keyword>
<evidence type="ECO:0000256" key="5">
    <source>
        <dbReference type="ARBA" id="ARBA00022932"/>
    </source>
</evidence>
<dbReference type="GO" id="GO:0009360">
    <property type="term" value="C:DNA polymerase III complex"/>
    <property type="evidence" value="ECO:0007669"/>
    <property type="project" value="TreeGrafter"/>
</dbReference>
<dbReference type="GO" id="GO:0006261">
    <property type="term" value="P:DNA-templated DNA replication"/>
    <property type="evidence" value="ECO:0007669"/>
    <property type="project" value="TreeGrafter"/>
</dbReference>
<dbReference type="GO" id="GO:0003677">
    <property type="term" value="F:DNA binding"/>
    <property type="evidence" value="ECO:0007669"/>
    <property type="project" value="InterPro"/>
</dbReference>
<dbReference type="Proteomes" id="UP000288096">
    <property type="component" value="Unassembled WGS sequence"/>
</dbReference>
<sequence length="498" mass="55328">MPEINYKELDRHLQGLSKENFPSVCLIYGEESLYKNALNAVLDLLLPGPERNLCYEPVENDNVYDAIAQANTFSLLSGTRVVALPDSRIFYAKQDDGALLEKTKNACDAKEMKKAAKFFTSLLGKKKLSFDDVAGENRHKALRADSEILGNGKWMDDLIGYCTDRGLSPTGVQDTAGDLQKAVERGLPAGNFLMITADMVDRRRGLFKAIKTNGLIVDCSVPKGSGRANQMARDAILKERMNAILAKSGTRMDMRAYQTLCDMTGFDLRTFAGNLEKLVDYVGERRQITARDVTTVLKRTKQDPIYELTNAVASRNAGEALFFLNSLLAEGLFSLQVLAAIINQMRKLLLAKGFLESPQGRVWRSGMTYNQFQKDGMAAVQAWDRLLAEQLEAWDERLSDGEADKKNKKKKSKPATDLMIGGKSPYPVYLLIQRAERFTGAELAEIMERLGEADLTLKTSARNPKLVLERLILSICRPSGDRVRDDGPAAGEGKSDCW</sequence>
<dbReference type="PANTHER" id="PTHR34388">
    <property type="entry name" value="DNA POLYMERASE III SUBUNIT DELTA"/>
    <property type="match status" value="1"/>
</dbReference>
<dbReference type="InterPro" id="IPR008921">
    <property type="entry name" value="DNA_pol3_clamp-load_cplx_C"/>
</dbReference>
<evidence type="ECO:0000259" key="8">
    <source>
        <dbReference type="Pfam" id="PF21694"/>
    </source>
</evidence>
<evidence type="ECO:0000256" key="7">
    <source>
        <dbReference type="ARBA" id="ARBA00049244"/>
    </source>
</evidence>
<feature type="domain" description="DNA polymerase III delta subunit-like C-terminal" evidence="8">
    <location>
        <begin position="424"/>
        <end position="474"/>
    </location>
</feature>
<dbReference type="SUPFAM" id="SSF48019">
    <property type="entry name" value="post-AAA+ oligomerization domain-like"/>
    <property type="match status" value="2"/>
</dbReference>
<dbReference type="InterPro" id="IPR027417">
    <property type="entry name" value="P-loop_NTPase"/>
</dbReference>
<dbReference type="Pfam" id="PF21694">
    <property type="entry name" value="DNA_pol3_delta_C"/>
    <property type="match status" value="1"/>
</dbReference>
<evidence type="ECO:0000256" key="6">
    <source>
        <dbReference type="ARBA" id="ARBA00034754"/>
    </source>
</evidence>
<dbReference type="RefSeq" id="WP_124328107.1">
    <property type="nucleotide sequence ID" value="NZ_BEXT01000001.1"/>
</dbReference>